<keyword evidence="2" id="KW-1185">Reference proteome</keyword>
<evidence type="ECO:0000313" key="2">
    <source>
        <dbReference type="Proteomes" id="UP000887565"/>
    </source>
</evidence>
<dbReference type="AlphaFoldDB" id="A0A915IKL7"/>
<keyword evidence="1" id="KW-0812">Transmembrane</keyword>
<proteinExistence type="predicted"/>
<reference evidence="3" key="1">
    <citation type="submission" date="2022-11" db="UniProtKB">
        <authorList>
            <consortium name="WormBaseParasite"/>
        </authorList>
    </citation>
    <scope>IDENTIFICATION</scope>
</reference>
<sequence>MPNHFGWGDTRYSYMLRTCTLDTDLHSYGAFYAAVLLAAIIITFFFYVKIYLDLRKSKLAKSIITGKKKVAKVSNSAFQARTTMTMLSEKSRVNQTVLIHHRKHN</sequence>
<dbReference type="Proteomes" id="UP000887565">
    <property type="component" value="Unplaced"/>
</dbReference>
<dbReference type="WBParaSite" id="nRc.2.0.1.t14365-RA">
    <property type="protein sequence ID" value="nRc.2.0.1.t14365-RA"/>
    <property type="gene ID" value="nRc.2.0.1.g14365"/>
</dbReference>
<name>A0A915IKL7_ROMCU</name>
<feature type="transmembrane region" description="Helical" evidence="1">
    <location>
        <begin position="30"/>
        <end position="52"/>
    </location>
</feature>
<protein>
    <submittedName>
        <fullName evidence="3">Uncharacterized protein</fullName>
    </submittedName>
</protein>
<keyword evidence="1" id="KW-0472">Membrane</keyword>
<evidence type="ECO:0000256" key="1">
    <source>
        <dbReference type="SAM" id="Phobius"/>
    </source>
</evidence>
<keyword evidence="1" id="KW-1133">Transmembrane helix</keyword>
<evidence type="ECO:0000313" key="3">
    <source>
        <dbReference type="WBParaSite" id="nRc.2.0.1.t14365-RA"/>
    </source>
</evidence>
<accession>A0A915IKL7</accession>
<organism evidence="2 3">
    <name type="scientific">Romanomermis culicivorax</name>
    <name type="common">Nematode worm</name>
    <dbReference type="NCBI Taxonomy" id="13658"/>
    <lineage>
        <taxon>Eukaryota</taxon>
        <taxon>Metazoa</taxon>
        <taxon>Ecdysozoa</taxon>
        <taxon>Nematoda</taxon>
        <taxon>Enoplea</taxon>
        <taxon>Dorylaimia</taxon>
        <taxon>Mermithida</taxon>
        <taxon>Mermithoidea</taxon>
        <taxon>Mermithidae</taxon>
        <taxon>Romanomermis</taxon>
    </lineage>
</organism>